<feature type="signal peptide" evidence="2">
    <location>
        <begin position="1"/>
        <end position="21"/>
    </location>
</feature>
<dbReference type="RefSeq" id="WP_018386424.1">
    <property type="nucleotide sequence ID" value="NZ_LLZU01000002.1"/>
</dbReference>
<dbReference type="Proteomes" id="UP000050867">
    <property type="component" value="Unassembled WGS sequence"/>
</dbReference>
<evidence type="ECO:0000256" key="1">
    <source>
        <dbReference type="SAM" id="MobiDB-lite"/>
    </source>
</evidence>
<gene>
    <name evidence="3" type="ORF">AQ490_02510</name>
</gene>
<keyword evidence="4" id="KW-1185">Reference proteome</keyword>
<protein>
    <recommendedName>
        <fullName evidence="5">Secreted protein</fullName>
    </recommendedName>
</protein>
<accession>A0A0T6LYK9</accession>
<name>A0A0T6LYK9_WENVI</name>
<reference evidence="3 4" key="1">
    <citation type="submission" date="2015-10" db="EMBL/GenBank/DDBJ databases">
        <title>Draft genome sequence of pyrrolomycin-producing Streptomyces vitaminophilus.</title>
        <authorList>
            <person name="Graham D.E."/>
            <person name="Mahan K.M."/>
            <person name="Klingeman D.M."/>
            <person name="Hettich R.L."/>
            <person name="Parry R.J."/>
        </authorList>
    </citation>
    <scope>NUCLEOTIDE SEQUENCE [LARGE SCALE GENOMIC DNA]</scope>
    <source>
        <strain evidence="3 4">ATCC 31673</strain>
    </source>
</reference>
<evidence type="ECO:0000256" key="2">
    <source>
        <dbReference type="SAM" id="SignalP"/>
    </source>
</evidence>
<evidence type="ECO:0008006" key="5">
    <source>
        <dbReference type="Google" id="ProtNLM"/>
    </source>
</evidence>
<dbReference type="EMBL" id="LLZU01000002">
    <property type="protein sequence ID" value="KRV51093.1"/>
    <property type="molecule type" value="Genomic_DNA"/>
</dbReference>
<dbReference type="AlphaFoldDB" id="A0A0T6LYK9"/>
<keyword evidence="2" id="KW-0732">Signal</keyword>
<dbReference type="eggNOG" id="ENOG5032HNA">
    <property type="taxonomic scope" value="Bacteria"/>
</dbReference>
<dbReference type="PROSITE" id="PS51257">
    <property type="entry name" value="PROKAR_LIPOPROTEIN"/>
    <property type="match status" value="1"/>
</dbReference>
<dbReference type="OrthoDB" id="3870190at2"/>
<dbReference type="STRING" id="76728.AQ490_02510"/>
<organism evidence="3 4">
    <name type="scientific">Wenjunlia vitaminophila</name>
    <name type="common">Streptomyces vitaminophilus</name>
    <dbReference type="NCBI Taxonomy" id="76728"/>
    <lineage>
        <taxon>Bacteria</taxon>
        <taxon>Bacillati</taxon>
        <taxon>Actinomycetota</taxon>
        <taxon>Actinomycetes</taxon>
        <taxon>Kitasatosporales</taxon>
        <taxon>Streptomycetaceae</taxon>
        <taxon>Wenjunlia</taxon>
    </lineage>
</organism>
<proteinExistence type="predicted"/>
<feature type="chain" id="PRO_5038675780" description="Secreted protein" evidence="2">
    <location>
        <begin position="22"/>
        <end position="217"/>
    </location>
</feature>
<feature type="region of interest" description="Disordered" evidence="1">
    <location>
        <begin position="23"/>
        <end position="61"/>
    </location>
</feature>
<evidence type="ECO:0000313" key="4">
    <source>
        <dbReference type="Proteomes" id="UP000050867"/>
    </source>
</evidence>
<sequence>MWDRRRIVSLVVAVVAAGTLAGCSGDGDVERSTDPPARSGEPARTATPGPGSEPSRSAGSRDDLRTFLLPLPEGAQPYGDVAGDTATLAEAAIGFGDGAEESLREHGFQQAALRAYRTGDGHQEVNVKLLRFGSPAGARGFADAVDFSGPAVPLPGHPEARATRLDSAAAESTDAMVAVATEGDVQFTITITGTAQPRAEDMAALVERQQQRLRAGR</sequence>
<comment type="caution">
    <text evidence="3">The sequence shown here is derived from an EMBL/GenBank/DDBJ whole genome shotgun (WGS) entry which is preliminary data.</text>
</comment>
<evidence type="ECO:0000313" key="3">
    <source>
        <dbReference type="EMBL" id="KRV51093.1"/>
    </source>
</evidence>